<name>J3N148_ORYBR</name>
<dbReference type="HOGENOM" id="CLU_2392411_0_0_1"/>
<keyword evidence="3" id="KW-1185">Reference proteome</keyword>
<reference evidence="2" key="1">
    <citation type="journal article" date="2013" name="Nat. Commun.">
        <title>Whole-genome sequencing of Oryza brachyantha reveals mechanisms underlying Oryza genome evolution.</title>
        <authorList>
            <person name="Chen J."/>
            <person name="Huang Q."/>
            <person name="Gao D."/>
            <person name="Wang J."/>
            <person name="Lang Y."/>
            <person name="Liu T."/>
            <person name="Li B."/>
            <person name="Bai Z."/>
            <person name="Luis Goicoechea J."/>
            <person name="Liang C."/>
            <person name="Chen C."/>
            <person name="Zhang W."/>
            <person name="Sun S."/>
            <person name="Liao Y."/>
            <person name="Zhang X."/>
            <person name="Yang L."/>
            <person name="Song C."/>
            <person name="Wang M."/>
            <person name="Shi J."/>
            <person name="Liu G."/>
            <person name="Liu J."/>
            <person name="Zhou H."/>
            <person name="Zhou W."/>
            <person name="Yu Q."/>
            <person name="An N."/>
            <person name="Chen Y."/>
            <person name="Cai Q."/>
            <person name="Wang B."/>
            <person name="Liu B."/>
            <person name="Min J."/>
            <person name="Huang Y."/>
            <person name="Wu H."/>
            <person name="Li Z."/>
            <person name="Zhang Y."/>
            <person name="Yin Y."/>
            <person name="Song W."/>
            <person name="Jiang J."/>
            <person name="Jackson S.A."/>
            <person name="Wing R.A."/>
            <person name="Wang J."/>
            <person name="Chen M."/>
        </authorList>
    </citation>
    <scope>NUCLEOTIDE SEQUENCE [LARGE SCALE GENOMIC DNA]</scope>
    <source>
        <strain evidence="2">cv. IRGC 101232</strain>
    </source>
</reference>
<dbReference type="EnsemblPlants" id="OB10G12460.1">
    <property type="protein sequence ID" value="OB10G12460.1"/>
    <property type="gene ID" value="OB10G12460"/>
</dbReference>
<evidence type="ECO:0000313" key="3">
    <source>
        <dbReference type="Proteomes" id="UP000006038"/>
    </source>
</evidence>
<feature type="region of interest" description="Disordered" evidence="1">
    <location>
        <begin position="66"/>
        <end position="94"/>
    </location>
</feature>
<dbReference type="Proteomes" id="UP000006038">
    <property type="component" value="Chromosome 10"/>
</dbReference>
<protein>
    <submittedName>
        <fullName evidence="2">Uncharacterized protein</fullName>
    </submittedName>
</protein>
<evidence type="ECO:0000313" key="2">
    <source>
        <dbReference type="EnsemblPlants" id="OB10G12460.1"/>
    </source>
</evidence>
<organism evidence="2">
    <name type="scientific">Oryza brachyantha</name>
    <name type="common">malo sina</name>
    <dbReference type="NCBI Taxonomy" id="4533"/>
    <lineage>
        <taxon>Eukaryota</taxon>
        <taxon>Viridiplantae</taxon>
        <taxon>Streptophyta</taxon>
        <taxon>Embryophyta</taxon>
        <taxon>Tracheophyta</taxon>
        <taxon>Spermatophyta</taxon>
        <taxon>Magnoliopsida</taxon>
        <taxon>Liliopsida</taxon>
        <taxon>Poales</taxon>
        <taxon>Poaceae</taxon>
        <taxon>BOP clade</taxon>
        <taxon>Oryzoideae</taxon>
        <taxon>Oryzeae</taxon>
        <taxon>Oryzinae</taxon>
        <taxon>Oryza</taxon>
    </lineage>
</organism>
<proteinExistence type="predicted"/>
<feature type="compositionally biased region" description="Acidic residues" evidence="1">
    <location>
        <begin position="82"/>
        <end position="94"/>
    </location>
</feature>
<sequence>NSCLPRSWPQDLHRGAGEELVEVVALEDEEADGDEVELDVHDGADRRPAVGAEREVADVRVAPDGAVGAHAAVDEPAGVEADGADDGEEREAEP</sequence>
<accession>J3N148</accession>
<reference evidence="2" key="2">
    <citation type="submission" date="2013-04" db="UniProtKB">
        <authorList>
            <consortium name="EnsemblPlants"/>
        </authorList>
    </citation>
    <scope>IDENTIFICATION</scope>
</reference>
<dbReference type="AlphaFoldDB" id="J3N148"/>
<evidence type="ECO:0000256" key="1">
    <source>
        <dbReference type="SAM" id="MobiDB-lite"/>
    </source>
</evidence>
<dbReference type="Gramene" id="OB10G12460.1">
    <property type="protein sequence ID" value="OB10G12460.1"/>
    <property type="gene ID" value="OB10G12460"/>
</dbReference>